<keyword evidence="1" id="KW-0812">Transmembrane</keyword>
<dbReference type="AlphaFoldDB" id="A0A7G6TUM8"/>
<keyword evidence="1" id="KW-0472">Membrane</keyword>
<reference evidence="3" key="1">
    <citation type="journal article" date="2020" name="Mol. Plant Microbe">
        <title>Rhizobial microsymbionts of the narrowly endemic Oxytropis species growing in Kamchatka are characterized by significant genetic diversity and possess a set of genes that are associated with T3SS and T6SS secretion systems and can affect the development of symbiosis.</title>
        <authorList>
            <person name="Safronova V."/>
            <person name="Guro P."/>
            <person name="Sazanova A."/>
            <person name="Kuznetsova I."/>
            <person name="Belimov A."/>
            <person name="Yakubov V."/>
            <person name="Chirak E."/>
            <person name="Afonin A."/>
            <person name="Gogolev Y."/>
            <person name="Andronov E."/>
            <person name="Tikhonovich I."/>
        </authorList>
    </citation>
    <scope>NUCLEOTIDE SEQUENCE [LARGE SCALE GENOMIC DNA]</scope>
    <source>
        <strain evidence="3">581</strain>
    </source>
</reference>
<dbReference type="Proteomes" id="UP000515291">
    <property type="component" value="Chromosome"/>
</dbReference>
<protein>
    <recommendedName>
        <fullName evidence="4">General secretion pathway protein GspM</fullName>
    </recommendedName>
</protein>
<evidence type="ECO:0000313" key="3">
    <source>
        <dbReference type="Proteomes" id="UP000515291"/>
    </source>
</evidence>
<accession>A0A7G6TUM8</accession>
<proteinExistence type="predicted"/>
<sequence length="192" mass="20167">MIRDQSTRALLLRRLRFVCINLAMLAVVALLVVAPLVSKAVEQGEAIADRADQLARLTAIAGNASPMRNNAFKIDEIYLSGSEERLASADLQANLKAVASAAGLRFLSVRAVTPGRPLGARMVAVGLDLEGSAGALRDAFKNIETARPILFVTSLVLRPAPGTADGVMRAELTVQGAMRDPTPVAANAGQVP</sequence>
<keyword evidence="1" id="KW-1133">Transmembrane helix</keyword>
<evidence type="ECO:0000313" key="2">
    <source>
        <dbReference type="EMBL" id="QND70460.1"/>
    </source>
</evidence>
<evidence type="ECO:0000256" key="1">
    <source>
        <dbReference type="SAM" id="Phobius"/>
    </source>
</evidence>
<dbReference type="NCBIfam" id="NF040576">
    <property type="entry name" value="T2SS_GspM_XpsM"/>
    <property type="match status" value="1"/>
</dbReference>
<dbReference type="RefSeq" id="WP_184515292.1">
    <property type="nucleotide sequence ID" value="NZ_CP050292.1"/>
</dbReference>
<feature type="transmembrane region" description="Helical" evidence="1">
    <location>
        <begin position="15"/>
        <end position="37"/>
    </location>
</feature>
<dbReference type="InterPro" id="IPR034756">
    <property type="entry name" value="T2SSM_b"/>
</dbReference>
<name>A0A7G6TUM8_9BRAD</name>
<dbReference type="KEGG" id="trb:HB776_03780"/>
<dbReference type="Pfam" id="PF10741">
    <property type="entry name" value="T2SSM_b"/>
    <property type="match status" value="1"/>
</dbReference>
<organism evidence="2 3">
    <name type="scientific">Tardiphaga robiniae</name>
    <dbReference type="NCBI Taxonomy" id="943830"/>
    <lineage>
        <taxon>Bacteria</taxon>
        <taxon>Pseudomonadati</taxon>
        <taxon>Pseudomonadota</taxon>
        <taxon>Alphaproteobacteria</taxon>
        <taxon>Hyphomicrobiales</taxon>
        <taxon>Nitrobacteraceae</taxon>
        <taxon>Tardiphaga</taxon>
    </lineage>
</organism>
<evidence type="ECO:0008006" key="4">
    <source>
        <dbReference type="Google" id="ProtNLM"/>
    </source>
</evidence>
<dbReference type="EMBL" id="CP050292">
    <property type="protein sequence ID" value="QND70460.1"/>
    <property type="molecule type" value="Genomic_DNA"/>
</dbReference>
<gene>
    <name evidence="2" type="ORF">HB776_03780</name>
</gene>